<dbReference type="Gene3D" id="1.25.10.10">
    <property type="entry name" value="Leucine-rich Repeat Variant"/>
    <property type="match status" value="1"/>
</dbReference>
<keyword evidence="2" id="KW-1185">Reference proteome</keyword>
<evidence type="ECO:0000313" key="2">
    <source>
        <dbReference type="Proteomes" id="UP001438707"/>
    </source>
</evidence>
<evidence type="ECO:0000313" key="1">
    <source>
        <dbReference type="EMBL" id="KAK9821349.1"/>
    </source>
</evidence>
<proteinExistence type="predicted"/>
<accession>A0AAW1QIQ4</accession>
<name>A0AAW1QIQ4_9CHLO</name>
<comment type="caution">
    <text evidence="1">The sequence shown here is derived from an EMBL/GenBank/DDBJ whole genome shotgun (WGS) entry which is preliminary data.</text>
</comment>
<organism evidence="1 2">
    <name type="scientific">Apatococcus lobatus</name>
    <dbReference type="NCBI Taxonomy" id="904363"/>
    <lineage>
        <taxon>Eukaryota</taxon>
        <taxon>Viridiplantae</taxon>
        <taxon>Chlorophyta</taxon>
        <taxon>core chlorophytes</taxon>
        <taxon>Trebouxiophyceae</taxon>
        <taxon>Chlorellales</taxon>
        <taxon>Chlorellaceae</taxon>
        <taxon>Apatococcus</taxon>
    </lineage>
</organism>
<dbReference type="InterPro" id="IPR016024">
    <property type="entry name" value="ARM-type_fold"/>
</dbReference>
<protein>
    <submittedName>
        <fullName evidence="1">Uncharacterized protein</fullName>
    </submittedName>
</protein>
<reference evidence="1 2" key="1">
    <citation type="journal article" date="2024" name="Nat. Commun.">
        <title>Phylogenomics reveals the evolutionary origins of lichenization in chlorophyte algae.</title>
        <authorList>
            <person name="Puginier C."/>
            <person name="Libourel C."/>
            <person name="Otte J."/>
            <person name="Skaloud P."/>
            <person name="Haon M."/>
            <person name="Grisel S."/>
            <person name="Petersen M."/>
            <person name="Berrin J.G."/>
            <person name="Delaux P.M."/>
            <person name="Dal Grande F."/>
            <person name="Keller J."/>
        </authorList>
    </citation>
    <scope>NUCLEOTIDE SEQUENCE [LARGE SCALE GENOMIC DNA]</scope>
    <source>
        <strain evidence="1 2">SAG 2145</strain>
    </source>
</reference>
<dbReference type="AlphaFoldDB" id="A0AAW1QIQ4"/>
<dbReference type="InterPro" id="IPR011989">
    <property type="entry name" value="ARM-like"/>
</dbReference>
<gene>
    <name evidence="1" type="ORF">WJX74_001698</name>
</gene>
<dbReference type="Proteomes" id="UP001438707">
    <property type="component" value="Unassembled WGS sequence"/>
</dbReference>
<dbReference type="EMBL" id="JALJOS010000038">
    <property type="protein sequence ID" value="KAK9821349.1"/>
    <property type="molecule type" value="Genomic_DNA"/>
</dbReference>
<dbReference type="SUPFAM" id="SSF48371">
    <property type="entry name" value="ARM repeat"/>
    <property type="match status" value="1"/>
</dbReference>
<sequence length="273" mass="30110">MAGFQGVQQAFQVYEAACKDQPKLLIAACSDLALHPDRNCTLDVRMEALKAIHRCIGHLDDQEDISAHEPWLPGSMQAVIYAAERDPSLRVRRTATSVLAIFLKLTYQRPQQDVCECLALKARDKCQVVRATALEALAEAPSPVFRALLSAENLLAIFDANLLNIDGIMDHDTAACCLRAAADDSRTVSMTLKLFARFILGPTVDAHDGMLGNGEQQCLADIRQVLDILDEMDFVSMTDHRYAAYHAAVCHVLAGHDLLDDLLQQALVLHQDF</sequence>